<feature type="domain" description="Helicase ATP-binding" evidence="1">
    <location>
        <begin position="228"/>
        <end position="392"/>
    </location>
</feature>
<dbReference type="GO" id="GO:0016787">
    <property type="term" value="F:hydrolase activity"/>
    <property type="evidence" value="ECO:0007669"/>
    <property type="project" value="InterPro"/>
</dbReference>
<dbReference type="PANTHER" id="PTHR47396">
    <property type="entry name" value="TYPE I RESTRICTION ENZYME ECOKI R PROTEIN"/>
    <property type="match status" value="1"/>
</dbReference>
<dbReference type="RefSeq" id="WP_303662445.1">
    <property type="nucleotide sequence ID" value="NZ_CP027019.1"/>
</dbReference>
<dbReference type="InterPro" id="IPR019065">
    <property type="entry name" value="RE_NgoFVII_N"/>
</dbReference>
<organism evidence="3 4">
    <name type="scientific">Williamsoniiplasma luminosum</name>
    <dbReference type="NCBI Taxonomy" id="214888"/>
    <lineage>
        <taxon>Bacteria</taxon>
        <taxon>Bacillati</taxon>
        <taxon>Mycoplasmatota</taxon>
        <taxon>Mollicutes</taxon>
        <taxon>Entomoplasmatales</taxon>
        <taxon>Williamsoniiplasma</taxon>
    </lineage>
</organism>
<dbReference type="AlphaFoldDB" id="A0A2S0NJB6"/>
<feature type="domain" description="Helicase C-terminal" evidence="2">
    <location>
        <begin position="429"/>
        <end position="602"/>
    </location>
</feature>
<dbReference type="GO" id="GO:0005829">
    <property type="term" value="C:cytosol"/>
    <property type="evidence" value="ECO:0007669"/>
    <property type="project" value="TreeGrafter"/>
</dbReference>
<evidence type="ECO:0000313" key="3">
    <source>
        <dbReference type="EMBL" id="AVP49101.1"/>
    </source>
</evidence>
<dbReference type="Pfam" id="PF00271">
    <property type="entry name" value="Helicase_C"/>
    <property type="match status" value="1"/>
</dbReference>
<evidence type="ECO:0000259" key="2">
    <source>
        <dbReference type="PROSITE" id="PS51194"/>
    </source>
</evidence>
<dbReference type="Pfam" id="PF04851">
    <property type="entry name" value="ResIII"/>
    <property type="match status" value="1"/>
</dbReference>
<dbReference type="Pfam" id="PF09565">
    <property type="entry name" value="RE_NgoFVII"/>
    <property type="match status" value="1"/>
</dbReference>
<dbReference type="Proteomes" id="UP000239250">
    <property type="component" value="Chromosome"/>
</dbReference>
<gene>
    <name evidence="3" type="ORF">C5T88_00680</name>
</gene>
<evidence type="ECO:0000259" key="1">
    <source>
        <dbReference type="PROSITE" id="PS51192"/>
    </source>
</evidence>
<reference evidence="4" key="1">
    <citation type="submission" date="2018-02" db="EMBL/GenBank/DDBJ databases">
        <title>Firefly genomes illuminate parallel origins of bioluminescence in beetles.</title>
        <authorList>
            <person name="Fallon T.R."/>
            <person name="Lower S.E.S."/>
            <person name="Behringer M."/>
            <person name="Weng J.-K."/>
        </authorList>
    </citation>
    <scope>NUCLEOTIDE SEQUENCE [LARGE SCALE GENOMIC DNA]</scope>
</reference>
<dbReference type="PANTHER" id="PTHR47396:SF1">
    <property type="entry name" value="ATP-DEPENDENT HELICASE IRC3-RELATED"/>
    <property type="match status" value="1"/>
</dbReference>
<dbReference type="PROSITE" id="PS51194">
    <property type="entry name" value="HELICASE_CTER"/>
    <property type="match status" value="1"/>
</dbReference>
<dbReference type="InterPro" id="IPR014001">
    <property type="entry name" value="Helicase_ATP-bd"/>
</dbReference>
<dbReference type="InterPro" id="IPR050742">
    <property type="entry name" value="Helicase_Restrict-Modif_Enz"/>
</dbReference>
<dbReference type="SMART" id="SM00490">
    <property type="entry name" value="HELICc"/>
    <property type="match status" value="1"/>
</dbReference>
<dbReference type="InterPro" id="IPR006935">
    <property type="entry name" value="Helicase/UvrB_N"/>
</dbReference>
<accession>A0A2S0NJB6</accession>
<dbReference type="SMART" id="SM00487">
    <property type="entry name" value="DEXDc"/>
    <property type="match status" value="1"/>
</dbReference>
<sequence>MSDKFLINELHVEPITNEITKEFKTAHEVLFITPFLSNYGVSVLRQQLLNNSNLKIKIITTTYDGQAKYLALDTLVELKKDFNNRVDVKIENLFQTNNNRIHVKAYGFIREENKSTLYVGSSNFTSTGIETGKEYNAKISEHRESEIFKKFHLDFWMLWSNDKMINITENERIQELILKQKIASFDPKDKIYQEQISMQENALKQLDRKLFKKELFDYQKTAITNIFEREANGLSKHLLVMATGTGKTFTIAEFVCQLTEKENRQLKILYIVHQKEILDQTITEFKTSFKSHDLEFDGVVEFYDGRSDKQEFIKGINIFASMQTLTRNIELLNEVEFDLVIFDEAHHLEADSFKKNYEALEPISKTMIGLTATPERTDGVDICKFFGHEYATELRLYHAIEKDLLSSFEYFFINDKSVDLNGVSLKDENLLGKILSTEKRNEFIYQTILKNIGIQNHDTSTVLFCATSDQAKKLALFLQEKSERANFLVSEDLTKQKRDQIIEEFRTKQINYLCVRDMFNEGIDVPNIDRIFFLRPTNSLIVYLQQLGRGLRKSIDKKLQIFDFVNNVDMEKNKKYDPLLLVQAFKKDMNIHPKDLWNQNFKITEMLPRNCDLYFEEKTEKMLLEKLKQFEASMNFKDVVSAYQIEDSDQYSEYKKMFEDNDYIQDFNPFNFYKKKSLTFLKHNKNMASVFANFASMNIKWVLEEWLEIIQSKKIDLNKISHKLFMCNMCNTKFSKTDPKFHQDLSYFWSIIIKNELLLKEIGYLLKFKLETDLFTNNKSKSEELDSFKNGYFTYNQMAVLFGATIENNAFKSYTAAGGIFKIKKDNHKTIISSSEYTSETDFRHKNSFNPKERIINWESPDDWKYNTNKINLKDSRYFIFYITEESTKTYDDTIREFIGEVESYQEKSLIKFSKHNVRLEKGEFTFKIK</sequence>
<dbReference type="GO" id="GO:0005524">
    <property type="term" value="F:ATP binding"/>
    <property type="evidence" value="ECO:0007669"/>
    <property type="project" value="InterPro"/>
</dbReference>
<protein>
    <submittedName>
        <fullName evidence="3">Uncharacterized protein</fullName>
    </submittedName>
</protein>
<dbReference type="Gene3D" id="3.30.870.10">
    <property type="entry name" value="Endonuclease Chain A"/>
    <property type="match status" value="1"/>
</dbReference>
<dbReference type="PROSITE" id="PS51192">
    <property type="entry name" value="HELICASE_ATP_BIND_1"/>
    <property type="match status" value="1"/>
</dbReference>
<dbReference type="InterPro" id="IPR027417">
    <property type="entry name" value="P-loop_NTPase"/>
</dbReference>
<dbReference type="EMBL" id="CP027019">
    <property type="protein sequence ID" value="AVP49101.1"/>
    <property type="molecule type" value="Genomic_DNA"/>
</dbReference>
<name>A0A2S0NJB6_9MOLU</name>
<dbReference type="Gene3D" id="3.40.50.300">
    <property type="entry name" value="P-loop containing nucleotide triphosphate hydrolases"/>
    <property type="match status" value="2"/>
</dbReference>
<dbReference type="GO" id="GO:0003677">
    <property type="term" value="F:DNA binding"/>
    <property type="evidence" value="ECO:0007669"/>
    <property type="project" value="InterPro"/>
</dbReference>
<dbReference type="SUPFAM" id="SSF52540">
    <property type="entry name" value="P-loop containing nucleoside triphosphate hydrolases"/>
    <property type="match status" value="1"/>
</dbReference>
<dbReference type="InterPro" id="IPR001650">
    <property type="entry name" value="Helicase_C-like"/>
</dbReference>
<evidence type="ECO:0000313" key="4">
    <source>
        <dbReference type="Proteomes" id="UP000239250"/>
    </source>
</evidence>
<proteinExistence type="predicted"/>